<sequence>MSNWICILMSPKESNLRRKAKNNHHVPRYSPAFLFRSESLGEEPYLFKRNEKDKDSKKDHKPSPFSSASGFFRTPKASAVLMRASQEISQDAKTNKTTK</sequence>
<name>A0AAE1DSJ1_9GAST</name>
<evidence type="ECO:0000313" key="3">
    <source>
        <dbReference type="Proteomes" id="UP001283361"/>
    </source>
</evidence>
<dbReference type="EMBL" id="JAWDGP010002761">
    <property type="protein sequence ID" value="KAK3780073.1"/>
    <property type="molecule type" value="Genomic_DNA"/>
</dbReference>
<organism evidence="2 3">
    <name type="scientific">Elysia crispata</name>
    <name type="common">lettuce slug</name>
    <dbReference type="NCBI Taxonomy" id="231223"/>
    <lineage>
        <taxon>Eukaryota</taxon>
        <taxon>Metazoa</taxon>
        <taxon>Spiralia</taxon>
        <taxon>Lophotrochozoa</taxon>
        <taxon>Mollusca</taxon>
        <taxon>Gastropoda</taxon>
        <taxon>Heterobranchia</taxon>
        <taxon>Euthyneura</taxon>
        <taxon>Panpulmonata</taxon>
        <taxon>Sacoglossa</taxon>
        <taxon>Placobranchoidea</taxon>
        <taxon>Plakobranchidae</taxon>
        <taxon>Elysia</taxon>
    </lineage>
</organism>
<evidence type="ECO:0000313" key="2">
    <source>
        <dbReference type="EMBL" id="KAK3780073.1"/>
    </source>
</evidence>
<comment type="caution">
    <text evidence="2">The sequence shown here is derived from an EMBL/GenBank/DDBJ whole genome shotgun (WGS) entry which is preliminary data.</text>
</comment>
<accession>A0AAE1DSJ1</accession>
<proteinExistence type="predicted"/>
<evidence type="ECO:0000256" key="1">
    <source>
        <dbReference type="SAM" id="MobiDB-lite"/>
    </source>
</evidence>
<reference evidence="2" key="1">
    <citation type="journal article" date="2023" name="G3 (Bethesda)">
        <title>A reference genome for the long-term kleptoplast-retaining sea slug Elysia crispata morphotype clarki.</title>
        <authorList>
            <person name="Eastman K.E."/>
            <person name="Pendleton A.L."/>
            <person name="Shaikh M.A."/>
            <person name="Suttiyut T."/>
            <person name="Ogas R."/>
            <person name="Tomko P."/>
            <person name="Gavelis G."/>
            <person name="Widhalm J.R."/>
            <person name="Wisecaver J.H."/>
        </authorList>
    </citation>
    <scope>NUCLEOTIDE SEQUENCE</scope>
    <source>
        <strain evidence="2">ECLA1</strain>
    </source>
</reference>
<feature type="compositionally biased region" description="Basic and acidic residues" evidence="1">
    <location>
        <begin position="46"/>
        <end position="62"/>
    </location>
</feature>
<protein>
    <submittedName>
        <fullName evidence="2">Uncharacterized protein</fullName>
    </submittedName>
</protein>
<keyword evidence="3" id="KW-1185">Reference proteome</keyword>
<dbReference type="AlphaFoldDB" id="A0AAE1DSJ1"/>
<gene>
    <name evidence="2" type="ORF">RRG08_046135</name>
</gene>
<dbReference type="Proteomes" id="UP001283361">
    <property type="component" value="Unassembled WGS sequence"/>
</dbReference>
<feature type="region of interest" description="Disordered" evidence="1">
    <location>
        <begin position="46"/>
        <end position="71"/>
    </location>
</feature>